<comment type="caution">
    <text evidence="1">The sequence shown here is derived from an EMBL/GenBank/DDBJ whole genome shotgun (WGS) entry which is preliminary data.</text>
</comment>
<protein>
    <submittedName>
        <fullName evidence="1">Uncharacterized protein</fullName>
    </submittedName>
</protein>
<evidence type="ECO:0000313" key="1">
    <source>
        <dbReference type="EMBL" id="NJX17089.1"/>
    </source>
</evidence>
<organism evidence="1 2">
    <name type="scientific">Tamlana crocina</name>
    <dbReference type="NCBI Taxonomy" id="393006"/>
    <lineage>
        <taxon>Bacteria</taxon>
        <taxon>Pseudomonadati</taxon>
        <taxon>Bacteroidota</taxon>
        <taxon>Flavobacteriia</taxon>
        <taxon>Flavobacteriales</taxon>
        <taxon>Flavobacteriaceae</taxon>
        <taxon>Tamlana</taxon>
    </lineage>
</organism>
<keyword evidence="2" id="KW-1185">Reference proteome</keyword>
<sequence length="77" mass="8965">MENIQKLRNKIIDRVMISSNSQLLEAIEKILSATEGEEEIALSSEQIEMLLMSESDIENNRLISEEDLEKQDEEWLK</sequence>
<proteinExistence type="predicted"/>
<reference evidence="1 2" key="1">
    <citation type="submission" date="2020-03" db="EMBL/GenBank/DDBJ databases">
        <title>Tamlana sp. nov, isolated from XXX.</title>
        <authorList>
            <person name="Cao W.R."/>
        </authorList>
    </citation>
    <scope>NUCLEOTIDE SEQUENCE [LARGE SCALE GENOMIC DNA]</scope>
    <source>
        <strain evidence="1 2">HST1-43</strain>
    </source>
</reference>
<dbReference type="RefSeq" id="WP_167920103.1">
    <property type="nucleotide sequence ID" value="NZ_JAAVJS010000249.1"/>
</dbReference>
<dbReference type="Proteomes" id="UP000760545">
    <property type="component" value="Unassembled WGS sequence"/>
</dbReference>
<gene>
    <name evidence="1" type="ORF">HC176_16570</name>
</gene>
<accession>A0ABX1DH67</accession>
<evidence type="ECO:0000313" key="2">
    <source>
        <dbReference type="Proteomes" id="UP000760545"/>
    </source>
</evidence>
<dbReference type="EMBL" id="JAAVJS010000249">
    <property type="protein sequence ID" value="NJX17089.1"/>
    <property type="molecule type" value="Genomic_DNA"/>
</dbReference>
<name>A0ABX1DH67_9FLAO</name>